<dbReference type="Gene3D" id="3.40.80.10">
    <property type="entry name" value="Peptidoglycan recognition protein-like"/>
    <property type="match status" value="1"/>
</dbReference>
<dbReference type="OrthoDB" id="514320at2"/>
<evidence type="ECO:0000256" key="2">
    <source>
        <dbReference type="SAM" id="MobiDB-lite"/>
    </source>
</evidence>
<feature type="region of interest" description="Disordered" evidence="2">
    <location>
        <begin position="481"/>
        <end position="514"/>
    </location>
</feature>
<dbReference type="SUPFAM" id="SSF55846">
    <property type="entry name" value="N-acetylmuramoyl-L-alanine amidase-like"/>
    <property type="match status" value="1"/>
</dbReference>
<dbReference type="GO" id="GO:0008745">
    <property type="term" value="F:N-acetylmuramoyl-L-alanine amidase activity"/>
    <property type="evidence" value="ECO:0007669"/>
    <property type="project" value="InterPro"/>
</dbReference>
<accession>A0A3M2L9E7</accession>
<feature type="region of interest" description="Disordered" evidence="2">
    <location>
        <begin position="640"/>
        <end position="710"/>
    </location>
</feature>
<keyword evidence="6" id="KW-1185">Reference proteome</keyword>
<sequence>MPHHRPRYPLLLPVVTSLAATVALTTFLRSGVHTVRPADNGDLASVTTNLAEVALSGAPEVLLPLPELRGLTLPDLHLSDLRKLPLPTAIPIPHDLPVPPGVQLPEEVPLPHLPVPQAVAPLPHSIDQGTDPAATTVIPDPAPGPDYSAPALEPGAVPPDLADRLGAQVREITRDTPFSMVALTGTDLHGLTALIRTRHADGSWSEWNPLDTLETAGNDRVQPTRTGTEPLYVGPTTGVQILTTRPGHIHVPDLSAVLIDPGRGAVDGMLEATAATVAGGPKVITRKQWGADESLRCQDPTYDDSLGGITVHHSAGRNEYTKAESAGIVRAIYAYHAKTLGWCDIGYNALVDKYGQIFEGRYGGLDKPVEGAHAGGFNENTAGVAMLGNFTDQPPTDAQLQATGQFIGWRAKLAGLDPQGTTTMYSEGTQYTSYPEGQAVQLPVVFAHRDVGKTACPGDAAYALLPKLRAIAASVAGNPNPAAGPALSDPEPDSPTQPAPSAAPARPQRSPLQRTANPTEQLLNLVGSNPIATYWAASGAATGPLGDATALPRPAGEGGQFATFANGYVYSGPGDTVTELTGPLLDRYLELGADSGLLGLPTRSPYPGPDGTTRADFRYGSLILDPAANTVSTIVNAVPDSALTTPEPDSSITLPDSGIAASTPGSTVAAPVPDSTPIPAPVAGGPDDSAAPPDPPQFAPDAPADTDDQP</sequence>
<dbReference type="InterPro" id="IPR006619">
    <property type="entry name" value="PGRP_domain_met/bac"/>
</dbReference>
<evidence type="ECO:0000313" key="5">
    <source>
        <dbReference type="EMBL" id="RMI34199.1"/>
    </source>
</evidence>
<gene>
    <name evidence="5" type="ORF">EBN03_07210</name>
</gene>
<evidence type="ECO:0000259" key="3">
    <source>
        <dbReference type="SMART" id="SM00644"/>
    </source>
</evidence>
<dbReference type="InterPro" id="IPR013207">
    <property type="entry name" value="LGFP"/>
</dbReference>
<dbReference type="SMART" id="SM00644">
    <property type="entry name" value="Ami_2"/>
    <property type="match status" value="1"/>
</dbReference>
<dbReference type="PANTHER" id="PTHR11022">
    <property type="entry name" value="PEPTIDOGLYCAN RECOGNITION PROTEIN"/>
    <property type="match status" value="1"/>
</dbReference>
<evidence type="ECO:0000259" key="4">
    <source>
        <dbReference type="SMART" id="SM00701"/>
    </source>
</evidence>
<dbReference type="AlphaFoldDB" id="A0A3M2L9E7"/>
<dbReference type="PANTHER" id="PTHR11022:SF41">
    <property type="entry name" value="PEPTIDOGLYCAN-RECOGNITION PROTEIN LC-RELATED"/>
    <property type="match status" value="1"/>
</dbReference>
<proteinExistence type="inferred from homology"/>
<evidence type="ECO:0000313" key="6">
    <source>
        <dbReference type="Proteomes" id="UP000279275"/>
    </source>
</evidence>
<feature type="domain" description="Peptidoglycan recognition protein family" evidence="4">
    <location>
        <begin position="281"/>
        <end position="429"/>
    </location>
</feature>
<dbReference type="Pfam" id="PF08310">
    <property type="entry name" value="LGFP"/>
    <property type="match status" value="1"/>
</dbReference>
<name>A0A3M2L9E7_9NOCA</name>
<reference evidence="5 6" key="1">
    <citation type="submission" date="2018-10" db="EMBL/GenBank/DDBJ databases">
        <title>Isolation from cow dung.</title>
        <authorList>
            <person name="Ling L."/>
        </authorList>
    </citation>
    <scope>NUCLEOTIDE SEQUENCE [LARGE SCALE GENOMIC DNA]</scope>
    <source>
        <strain evidence="5 6">NEAU-LL90</strain>
    </source>
</reference>
<feature type="compositionally biased region" description="Polar residues" evidence="2">
    <location>
        <begin position="642"/>
        <end position="654"/>
    </location>
</feature>
<dbReference type="GO" id="GO:0009253">
    <property type="term" value="P:peptidoglycan catabolic process"/>
    <property type="evidence" value="ECO:0007669"/>
    <property type="project" value="InterPro"/>
</dbReference>
<dbReference type="InterPro" id="IPR036505">
    <property type="entry name" value="Amidase/PGRP_sf"/>
</dbReference>
<dbReference type="SMART" id="SM00701">
    <property type="entry name" value="PGRP"/>
    <property type="match status" value="1"/>
</dbReference>
<dbReference type="RefSeq" id="WP_122187122.1">
    <property type="nucleotide sequence ID" value="NZ_RFFH01000002.1"/>
</dbReference>
<organism evidence="5 6">
    <name type="scientific">Nocardia stercoris</name>
    <dbReference type="NCBI Taxonomy" id="2483361"/>
    <lineage>
        <taxon>Bacteria</taxon>
        <taxon>Bacillati</taxon>
        <taxon>Actinomycetota</taxon>
        <taxon>Actinomycetes</taxon>
        <taxon>Mycobacteriales</taxon>
        <taxon>Nocardiaceae</taxon>
        <taxon>Nocardia</taxon>
    </lineage>
</organism>
<dbReference type="Pfam" id="PF01510">
    <property type="entry name" value="Amidase_2"/>
    <property type="match status" value="1"/>
</dbReference>
<feature type="compositionally biased region" description="Low complexity" evidence="2">
    <location>
        <begin position="681"/>
        <end position="691"/>
    </location>
</feature>
<dbReference type="CDD" id="cd06583">
    <property type="entry name" value="PGRP"/>
    <property type="match status" value="1"/>
</dbReference>
<dbReference type="Proteomes" id="UP000279275">
    <property type="component" value="Unassembled WGS sequence"/>
</dbReference>
<comment type="caution">
    <text evidence="5">The sequence shown here is derived from an EMBL/GenBank/DDBJ whole genome shotgun (WGS) entry which is preliminary data.</text>
</comment>
<comment type="similarity">
    <text evidence="1">Belongs to the N-acetylmuramoyl-L-alanine amidase 2 family.</text>
</comment>
<protein>
    <recommendedName>
        <fullName evidence="7">Cold-shock protein</fullName>
    </recommendedName>
</protein>
<dbReference type="EMBL" id="RFFH01000002">
    <property type="protein sequence ID" value="RMI34199.1"/>
    <property type="molecule type" value="Genomic_DNA"/>
</dbReference>
<dbReference type="InterPro" id="IPR015510">
    <property type="entry name" value="PGRP"/>
</dbReference>
<feature type="compositionally biased region" description="Low complexity" evidence="2">
    <location>
        <begin position="499"/>
        <end position="514"/>
    </location>
</feature>
<evidence type="ECO:0000256" key="1">
    <source>
        <dbReference type="ARBA" id="ARBA00007553"/>
    </source>
</evidence>
<dbReference type="GO" id="GO:0008270">
    <property type="term" value="F:zinc ion binding"/>
    <property type="evidence" value="ECO:0007669"/>
    <property type="project" value="InterPro"/>
</dbReference>
<evidence type="ECO:0008006" key="7">
    <source>
        <dbReference type="Google" id="ProtNLM"/>
    </source>
</evidence>
<feature type="domain" description="N-acetylmuramoyl-L-alanine amidase" evidence="3">
    <location>
        <begin position="294"/>
        <end position="458"/>
    </location>
</feature>
<dbReference type="InterPro" id="IPR002502">
    <property type="entry name" value="Amidase_domain"/>
</dbReference>